<gene>
    <name evidence="2" type="ORF">C1SCF055_LOCUS5898</name>
</gene>
<evidence type="ECO:0000313" key="3">
    <source>
        <dbReference type="EMBL" id="CAL4765092.1"/>
    </source>
</evidence>
<feature type="compositionally biased region" description="Low complexity" evidence="1">
    <location>
        <begin position="1"/>
        <end position="17"/>
    </location>
</feature>
<feature type="region of interest" description="Disordered" evidence="1">
    <location>
        <begin position="264"/>
        <end position="310"/>
    </location>
</feature>
<evidence type="ECO:0000313" key="4">
    <source>
        <dbReference type="Proteomes" id="UP001152797"/>
    </source>
</evidence>
<comment type="caution">
    <text evidence="2">The sequence shown here is derived from an EMBL/GenBank/DDBJ whole genome shotgun (WGS) entry which is preliminary data.</text>
</comment>
<dbReference type="EMBL" id="CAMXCT030000365">
    <property type="protein sequence ID" value="CAL4765092.1"/>
    <property type="molecule type" value="Genomic_DNA"/>
</dbReference>
<dbReference type="AlphaFoldDB" id="A0A9P1FKF3"/>
<dbReference type="EMBL" id="CAMXCT010000365">
    <property type="protein sequence ID" value="CAI3977780.1"/>
    <property type="molecule type" value="Genomic_DNA"/>
</dbReference>
<protein>
    <submittedName>
        <fullName evidence="2">Uncharacterized protein</fullName>
    </submittedName>
</protein>
<name>A0A9P1FKF3_9DINO</name>
<reference evidence="3 4" key="2">
    <citation type="submission" date="2024-05" db="EMBL/GenBank/DDBJ databases">
        <authorList>
            <person name="Chen Y."/>
            <person name="Shah S."/>
            <person name="Dougan E. K."/>
            <person name="Thang M."/>
            <person name="Chan C."/>
        </authorList>
    </citation>
    <scope>NUCLEOTIDE SEQUENCE [LARGE SCALE GENOMIC DNA]</scope>
</reference>
<proteinExistence type="predicted"/>
<reference evidence="2" key="1">
    <citation type="submission" date="2022-10" db="EMBL/GenBank/DDBJ databases">
        <authorList>
            <person name="Chen Y."/>
            <person name="Dougan E. K."/>
            <person name="Chan C."/>
            <person name="Rhodes N."/>
            <person name="Thang M."/>
        </authorList>
    </citation>
    <scope>NUCLEOTIDE SEQUENCE</scope>
</reference>
<sequence length="310" mass="33229">MPAPVEPAEAAAATPAAEESEDEDEEHVAPAEKVNATKLQEKREQEEGGTCCFSGESKRDTCGTCYPMSIASYLSKCSKKNECGHCGGVWCASKCVIGAADPSNKCRTAYPTGTSSDPHCSQGKNSCKSCNGEWCRAGYDSNFKIVEGTHGREVPKYVPPEDETLGICCYRGKKDSKDMCGACMDVAKDSTCSVKSRCAGCGGTWCPGPRCVKAFADKNNPCNSAFPMTGIAKQDDFCSLNEKQCTNCKGAWCPVGNITYSDGTKYDPSRPYHPDSDQRLEAEDPSETAEAEQEVENDPGLDDLFPDGLA</sequence>
<evidence type="ECO:0000313" key="2">
    <source>
        <dbReference type="EMBL" id="CAI3977780.1"/>
    </source>
</evidence>
<evidence type="ECO:0000256" key="1">
    <source>
        <dbReference type="SAM" id="MobiDB-lite"/>
    </source>
</evidence>
<organism evidence="2">
    <name type="scientific">Cladocopium goreaui</name>
    <dbReference type="NCBI Taxonomy" id="2562237"/>
    <lineage>
        <taxon>Eukaryota</taxon>
        <taxon>Sar</taxon>
        <taxon>Alveolata</taxon>
        <taxon>Dinophyceae</taxon>
        <taxon>Suessiales</taxon>
        <taxon>Symbiodiniaceae</taxon>
        <taxon>Cladocopium</taxon>
    </lineage>
</organism>
<dbReference type="EMBL" id="CAMXCT020000365">
    <property type="protein sequence ID" value="CAL1131155.1"/>
    <property type="molecule type" value="Genomic_DNA"/>
</dbReference>
<accession>A0A9P1FKF3</accession>
<feature type="compositionally biased region" description="Acidic residues" evidence="1">
    <location>
        <begin position="283"/>
        <end position="310"/>
    </location>
</feature>
<dbReference type="Proteomes" id="UP001152797">
    <property type="component" value="Unassembled WGS sequence"/>
</dbReference>
<feature type="region of interest" description="Disordered" evidence="1">
    <location>
        <begin position="1"/>
        <end position="45"/>
    </location>
</feature>
<feature type="compositionally biased region" description="Basic and acidic residues" evidence="1">
    <location>
        <begin position="264"/>
        <end position="282"/>
    </location>
</feature>
<dbReference type="OrthoDB" id="423990at2759"/>
<keyword evidence="4" id="KW-1185">Reference proteome</keyword>